<dbReference type="AlphaFoldDB" id="F8NBR0"/>
<dbReference type="Gene3D" id="2.120.10.80">
    <property type="entry name" value="Kelch-type beta propeller"/>
    <property type="match status" value="1"/>
</dbReference>
<evidence type="ECO:0000256" key="1">
    <source>
        <dbReference type="SAM" id="SignalP"/>
    </source>
</evidence>
<dbReference type="STRING" id="688246.Premu_0454"/>
<sequence>MRKLLSLYFLLSVSLSAVSQSKVSLRLMRGFPSAEQGISQGVSACFAGRIGRMLLMAGGCNFPGKPAAEGGEKRYYRGIYAARLSRNDTLCWHKVGELPVEAAYGVSVSADDGIVCAGGCNNHESLNTVLRIRLRKGRAVIDTLPSLPHPMDNFTGALQGGRLFVRGKDGLYTLNLRQLSHGWTREQAETMRLMQPVSGFSQGRYYVWGGYVAKDGNRPALLFLDGKRYGQTEVTVPAPVNSKGEKVFLGGACAVNIDADRVLVTGGVNKDVFLQALNSPQPGYLSHPVAWYRFNPDIFLFERGRWRMIGSHTVTARAGAVMVAAGKRVYLIGGELKPGIRTPDIYQITIH</sequence>
<dbReference type="eggNOG" id="COG3055">
    <property type="taxonomic scope" value="Bacteria"/>
</dbReference>
<dbReference type="InterPro" id="IPR015915">
    <property type="entry name" value="Kelch-typ_b-propeller"/>
</dbReference>
<dbReference type="HOGENOM" id="CLU_054027_1_0_10"/>
<dbReference type="EMBL" id="GL945017">
    <property type="protein sequence ID" value="EGN55936.1"/>
    <property type="molecule type" value="Genomic_DNA"/>
</dbReference>
<dbReference type="Proteomes" id="UP000002772">
    <property type="component" value="Unassembled WGS sequence"/>
</dbReference>
<evidence type="ECO:0000313" key="2">
    <source>
        <dbReference type="EMBL" id="EGN55936.1"/>
    </source>
</evidence>
<evidence type="ECO:0000313" key="3">
    <source>
        <dbReference type="Proteomes" id="UP000002772"/>
    </source>
</evidence>
<feature type="chain" id="PRO_5003381113" evidence="1">
    <location>
        <begin position="20"/>
        <end position="351"/>
    </location>
</feature>
<accession>F8NBR0</accession>
<keyword evidence="1" id="KW-0732">Signal</keyword>
<dbReference type="RefSeq" id="WP_007572786.1">
    <property type="nucleotide sequence ID" value="NZ_BPTS01000001.1"/>
</dbReference>
<proteinExistence type="predicted"/>
<reference evidence="3" key="1">
    <citation type="journal article" date="2011" name="Stand. Genomic Sci.">
        <title>Non-contiguous finished genome sequence of the opportunistic oral pathogen Prevotella multisaccharivorax type strain (PPPA20).</title>
        <authorList>
            <person name="Pati A."/>
            <person name="Gronow S."/>
            <person name="Lu M."/>
            <person name="Lapidus A."/>
            <person name="Nolan M."/>
            <person name="Lucas S."/>
            <person name="Hammon N."/>
            <person name="Deshpande S."/>
            <person name="Cheng J.F."/>
            <person name="Tapia R."/>
            <person name="Han C."/>
            <person name="Goodwin L."/>
            <person name="Pitluck S."/>
            <person name="Liolios K."/>
            <person name="Pagani I."/>
            <person name="Mavromatis K."/>
            <person name="Mikhailova N."/>
            <person name="Huntemann M."/>
            <person name="Chen A."/>
            <person name="Palaniappan K."/>
            <person name="Land M."/>
            <person name="Hauser L."/>
            <person name="Detter J.C."/>
            <person name="Brambilla E.M."/>
            <person name="Rohde M."/>
            <person name="Goker M."/>
            <person name="Woyke T."/>
            <person name="Bristow J."/>
            <person name="Eisen J.A."/>
            <person name="Markowitz V."/>
            <person name="Hugenholtz P."/>
            <person name="Kyrpides N.C."/>
            <person name="Klenk H.P."/>
            <person name="Ivanova N."/>
        </authorList>
    </citation>
    <scope>NUCLEOTIDE SEQUENCE [LARGE SCALE GENOMIC DNA]</scope>
    <source>
        <strain evidence="3">DSM 17128</strain>
    </source>
</reference>
<gene>
    <name evidence="2" type="ORF">Premu_0454</name>
</gene>
<feature type="signal peptide" evidence="1">
    <location>
        <begin position="1"/>
        <end position="19"/>
    </location>
</feature>
<keyword evidence="3" id="KW-1185">Reference proteome</keyword>
<dbReference type="InterPro" id="IPR019937">
    <property type="entry name" value="Cycl-permuted_mutarotase"/>
</dbReference>
<dbReference type="InterPro" id="IPR056734">
    <property type="entry name" value="NANM"/>
</dbReference>
<dbReference type="Pfam" id="PF24996">
    <property type="entry name" value="NANM"/>
    <property type="match status" value="2"/>
</dbReference>
<protein>
    <submittedName>
        <fullName evidence="2">Cyclically-permuted mutarotase family protein</fullName>
    </submittedName>
</protein>
<dbReference type="SUPFAM" id="SSF117281">
    <property type="entry name" value="Kelch motif"/>
    <property type="match status" value="1"/>
</dbReference>
<dbReference type="NCBIfam" id="TIGR03548">
    <property type="entry name" value="mutarot_permut"/>
    <property type="match status" value="1"/>
</dbReference>
<organism evidence="2 3">
    <name type="scientific">Hallella multisaccharivorax DSM 17128</name>
    <dbReference type="NCBI Taxonomy" id="688246"/>
    <lineage>
        <taxon>Bacteria</taxon>
        <taxon>Pseudomonadati</taxon>
        <taxon>Bacteroidota</taxon>
        <taxon>Bacteroidia</taxon>
        <taxon>Bacteroidales</taxon>
        <taxon>Prevotellaceae</taxon>
        <taxon>Hallella</taxon>
    </lineage>
</organism>
<name>F8NBR0_9BACT</name>